<organism evidence="2 3">
    <name type="scientific">Dryococelus australis</name>
    <dbReference type="NCBI Taxonomy" id="614101"/>
    <lineage>
        <taxon>Eukaryota</taxon>
        <taxon>Metazoa</taxon>
        <taxon>Ecdysozoa</taxon>
        <taxon>Arthropoda</taxon>
        <taxon>Hexapoda</taxon>
        <taxon>Insecta</taxon>
        <taxon>Pterygota</taxon>
        <taxon>Neoptera</taxon>
        <taxon>Polyneoptera</taxon>
        <taxon>Phasmatodea</taxon>
        <taxon>Verophasmatodea</taxon>
        <taxon>Anareolatae</taxon>
        <taxon>Phasmatidae</taxon>
        <taxon>Eurycanthinae</taxon>
        <taxon>Dryococelus</taxon>
    </lineage>
</organism>
<protein>
    <submittedName>
        <fullName evidence="2">Uncharacterized protein</fullName>
    </submittedName>
</protein>
<evidence type="ECO:0000313" key="2">
    <source>
        <dbReference type="EMBL" id="KAJ8891790.1"/>
    </source>
</evidence>
<reference evidence="2 3" key="1">
    <citation type="submission" date="2023-02" db="EMBL/GenBank/DDBJ databases">
        <title>LHISI_Scaffold_Assembly.</title>
        <authorList>
            <person name="Stuart O.P."/>
            <person name="Cleave R."/>
            <person name="Magrath M.J.L."/>
            <person name="Mikheyev A.S."/>
        </authorList>
    </citation>
    <scope>NUCLEOTIDE SEQUENCE [LARGE SCALE GENOMIC DNA]</scope>
    <source>
        <strain evidence="2">Daus_M_001</strain>
        <tissue evidence="2">Leg muscle</tissue>
    </source>
</reference>
<gene>
    <name evidence="2" type="ORF">PR048_004343</name>
</gene>
<sequence length="218" mass="25229">MQWEGQAVNKLECPWRSNSRGVAFQTMPRRYVIMFQPKFLPQLKAVDNLLVRLHELNDNDPLNDLPSHLQIRKGKGLLYMNMTNISSHLIRQKLAETYLGLLTRSVKSLHIQIINDQNQWLRLRVDNTTQLLQYLLLPLNKIPPEANMGMEDVPPWKETTSEFWENIRPSHEHPEMNPPTHATTGIQTEQHTRSSSGAQKRSTSNSEQGQPQQKKPQP</sequence>
<accession>A0ABQ9I674</accession>
<evidence type="ECO:0000313" key="3">
    <source>
        <dbReference type="Proteomes" id="UP001159363"/>
    </source>
</evidence>
<proteinExistence type="predicted"/>
<evidence type="ECO:0000256" key="1">
    <source>
        <dbReference type="SAM" id="MobiDB-lite"/>
    </source>
</evidence>
<feature type="compositionally biased region" description="Low complexity" evidence="1">
    <location>
        <begin position="208"/>
        <end position="218"/>
    </location>
</feature>
<dbReference type="EMBL" id="JARBHB010000002">
    <property type="protein sequence ID" value="KAJ8891790.1"/>
    <property type="molecule type" value="Genomic_DNA"/>
</dbReference>
<comment type="caution">
    <text evidence="2">The sequence shown here is derived from an EMBL/GenBank/DDBJ whole genome shotgun (WGS) entry which is preliminary data.</text>
</comment>
<feature type="region of interest" description="Disordered" evidence="1">
    <location>
        <begin position="169"/>
        <end position="218"/>
    </location>
</feature>
<name>A0ABQ9I674_9NEOP</name>
<dbReference type="Proteomes" id="UP001159363">
    <property type="component" value="Chromosome 2"/>
</dbReference>
<keyword evidence="3" id="KW-1185">Reference proteome</keyword>
<feature type="compositionally biased region" description="Polar residues" evidence="1">
    <location>
        <begin position="180"/>
        <end position="207"/>
    </location>
</feature>